<dbReference type="SUPFAM" id="SSF53756">
    <property type="entry name" value="UDP-Glycosyltransferase/glycogen phosphorylase"/>
    <property type="match status" value="1"/>
</dbReference>
<evidence type="ECO:0000256" key="2">
    <source>
        <dbReference type="ARBA" id="ARBA00004922"/>
    </source>
</evidence>
<evidence type="ECO:0000256" key="7">
    <source>
        <dbReference type="ARBA" id="ARBA00022692"/>
    </source>
</evidence>
<evidence type="ECO:0000256" key="11">
    <source>
        <dbReference type="ARBA" id="ARBA00024899"/>
    </source>
</evidence>
<evidence type="ECO:0000256" key="6">
    <source>
        <dbReference type="ARBA" id="ARBA00022679"/>
    </source>
</evidence>
<dbReference type="InterPro" id="IPR028098">
    <property type="entry name" value="Glyco_trans_4-like_N"/>
</dbReference>
<evidence type="ECO:0000313" key="13">
    <source>
        <dbReference type="EMBL" id="RKP09362.1"/>
    </source>
</evidence>
<dbReference type="EMBL" id="KZ992519">
    <property type="protein sequence ID" value="RKP09362.1"/>
    <property type="molecule type" value="Genomic_DNA"/>
</dbReference>
<evidence type="ECO:0000256" key="1">
    <source>
        <dbReference type="ARBA" id="ARBA00004389"/>
    </source>
</evidence>
<dbReference type="InterPro" id="IPR026051">
    <property type="entry name" value="ALG1-like"/>
</dbReference>
<evidence type="ECO:0000313" key="14">
    <source>
        <dbReference type="Proteomes" id="UP000271241"/>
    </source>
</evidence>
<gene>
    <name evidence="13" type="ORF">THASP1DRAFT_28837</name>
</gene>
<keyword evidence="7" id="KW-0812">Transmembrane</keyword>
<keyword evidence="10" id="KW-0472">Membrane</keyword>
<dbReference type="GO" id="GO:0004578">
    <property type="term" value="F:chitobiosyldiphosphodolichol beta-mannosyltransferase activity"/>
    <property type="evidence" value="ECO:0007669"/>
    <property type="project" value="UniProtKB-EC"/>
</dbReference>
<evidence type="ECO:0000256" key="10">
    <source>
        <dbReference type="ARBA" id="ARBA00023136"/>
    </source>
</evidence>
<accession>A0A4P9XTQ0</accession>
<keyword evidence="14" id="KW-1185">Reference proteome</keyword>
<dbReference type="Pfam" id="PF13692">
    <property type="entry name" value="Glyco_trans_1_4"/>
    <property type="match status" value="1"/>
</dbReference>
<dbReference type="Pfam" id="PF13579">
    <property type="entry name" value="Glyco_trans_4_4"/>
    <property type="match status" value="1"/>
</dbReference>
<dbReference type="PANTHER" id="PTHR13036">
    <property type="entry name" value="BETA1,4 MANNOSYLTRANSFERASE"/>
    <property type="match status" value="1"/>
</dbReference>
<keyword evidence="8" id="KW-0256">Endoplasmic reticulum</keyword>
<organism evidence="13 14">
    <name type="scientific">Thamnocephalis sphaerospora</name>
    <dbReference type="NCBI Taxonomy" id="78915"/>
    <lineage>
        <taxon>Eukaryota</taxon>
        <taxon>Fungi</taxon>
        <taxon>Fungi incertae sedis</taxon>
        <taxon>Zoopagomycota</taxon>
        <taxon>Zoopagomycotina</taxon>
        <taxon>Zoopagomycetes</taxon>
        <taxon>Zoopagales</taxon>
        <taxon>Sigmoideomycetaceae</taxon>
        <taxon>Thamnocephalis</taxon>
    </lineage>
</organism>
<name>A0A4P9XTQ0_9FUNG</name>
<evidence type="ECO:0000256" key="3">
    <source>
        <dbReference type="ARBA" id="ARBA00012611"/>
    </source>
</evidence>
<comment type="subcellular location">
    <subcellularLocation>
        <location evidence="1">Endoplasmic reticulum membrane</location>
        <topology evidence="1">Single-pass membrane protein</topology>
    </subcellularLocation>
</comment>
<keyword evidence="5" id="KW-0328">Glycosyltransferase</keyword>
<dbReference type="PANTHER" id="PTHR13036:SF0">
    <property type="entry name" value="CHITOBIOSYLDIPHOSPHODOLICHOL BETA-MANNOSYLTRANSFERASE"/>
    <property type="match status" value="1"/>
</dbReference>
<protein>
    <recommendedName>
        <fullName evidence="4">Chitobiosyldiphosphodolichol beta-mannosyltransferase</fullName>
        <ecNumber evidence="3">2.4.1.142</ecNumber>
    </recommendedName>
</protein>
<keyword evidence="6" id="KW-0808">Transferase</keyword>
<dbReference type="EC" id="2.4.1.142" evidence="3"/>
<evidence type="ECO:0000256" key="5">
    <source>
        <dbReference type="ARBA" id="ARBA00022676"/>
    </source>
</evidence>
<comment type="pathway">
    <text evidence="2">Protein modification; protein glycosylation.</text>
</comment>
<dbReference type="Gene3D" id="3.40.50.2000">
    <property type="entry name" value="Glycogen Phosphorylase B"/>
    <property type="match status" value="1"/>
</dbReference>
<dbReference type="Proteomes" id="UP000271241">
    <property type="component" value="Unassembled WGS sequence"/>
</dbReference>
<proteinExistence type="predicted"/>
<dbReference type="GO" id="GO:0005789">
    <property type="term" value="C:endoplasmic reticulum membrane"/>
    <property type="evidence" value="ECO:0007669"/>
    <property type="project" value="UniProtKB-SubCell"/>
</dbReference>
<dbReference type="AlphaFoldDB" id="A0A4P9XTQ0"/>
<evidence type="ECO:0000256" key="9">
    <source>
        <dbReference type="ARBA" id="ARBA00022989"/>
    </source>
</evidence>
<feature type="domain" description="Glycosyltransferase subfamily 4-like N-terminal" evidence="12">
    <location>
        <begin position="56"/>
        <end position="227"/>
    </location>
</feature>
<evidence type="ECO:0000256" key="8">
    <source>
        <dbReference type="ARBA" id="ARBA00022824"/>
    </source>
</evidence>
<dbReference type="STRING" id="78915.A0A4P9XTQ0"/>
<keyword evidence="9" id="KW-1133">Transmembrane helix</keyword>
<evidence type="ECO:0000256" key="4">
    <source>
        <dbReference type="ARBA" id="ARBA00015841"/>
    </source>
</evidence>
<evidence type="ECO:0000259" key="12">
    <source>
        <dbReference type="Pfam" id="PF13579"/>
    </source>
</evidence>
<comment type="function">
    <text evidence="11">Participates in the formation of the lipid-linked precursor oligosaccharide for N-glycosylation. Involved in assembling the dolichol-pyrophosphate-GlcNAc(2)-Man(5) intermediate on the cytoplasmic surface of the ER.</text>
</comment>
<sequence length="495" mass="54136">MSALIPLGMALGTLLLLGVIVGGLAFAAAQHTAAATATAADVARKRVLLVVLGDLGHSPRMQYHARSLASHGYTVDMVGYAGAKPLQELVASPQVHIHYLATPPRLPPGAPKALFLAYAPFKVLFQLVLLTYKMLFAVSRPRFILIQNPPAIPVLAVARLTALMRGAKLIIDWHNFGYTILGLNLGLGHPVVRIAEWYERVFGGSAYAHFCVTNAMAEKLRKEWQIRQVGPIFTLYDRAPKDFHRLDINEMHAFTKRVRLEELFLNGDSADTADPTWQSSTIGDTASWTLLTEQPSDDAMPQERSDRPALLVSATSWTADEDFSILLDAMIRYDAAAQANTSLPALALVITGKGPLKEHYEGLIRSLTLKRVRIATAWLAIEDYPLLLGAADLGVSLHASSSGLDLPMKVVDMFGCGLPVCALSFQCINELVQPNATGMLFDDASQLTSHFQALLSDFSGERATLHRLRHNVTAAHQYRWAENWDTIALPLFATA</sequence>
<reference evidence="14" key="1">
    <citation type="journal article" date="2018" name="Nat. Microbiol.">
        <title>Leveraging single-cell genomics to expand the fungal tree of life.</title>
        <authorList>
            <person name="Ahrendt S.R."/>
            <person name="Quandt C.A."/>
            <person name="Ciobanu D."/>
            <person name="Clum A."/>
            <person name="Salamov A."/>
            <person name="Andreopoulos B."/>
            <person name="Cheng J.F."/>
            <person name="Woyke T."/>
            <person name="Pelin A."/>
            <person name="Henrissat B."/>
            <person name="Reynolds N.K."/>
            <person name="Benny G.L."/>
            <person name="Smith M.E."/>
            <person name="James T.Y."/>
            <person name="Grigoriev I.V."/>
        </authorList>
    </citation>
    <scope>NUCLEOTIDE SEQUENCE [LARGE SCALE GENOMIC DNA]</scope>
    <source>
        <strain evidence="14">RSA 1356</strain>
    </source>
</reference>
<dbReference type="OrthoDB" id="614844at2759"/>